<dbReference type="PATRIC" id="fig|1150600.3.peg.3791"/>
<accession>R9GVR4</accession>
<comment type="caution">
    <text evidence="2">The sequence shown here is derived from an EMBL/GenBank/DDBJ whole genome shotgun (WGS) entry which is preliminary data.</text>
</comment>
<dbReference type="SUPFAM" id="SSF56300">
    <property type="entry name" value="Metallo-dependent phosphatases"/>
    <property type="match status" value="1"/>
</dbReference>
<reference evidence="2 3" key="1">
    <citation type="journal article" date="2013" name="Genome Announc.">
        <title>Draft Genome Sequence of Arcticibacter svalbardensis Strain MN12-7T, a Member of the Family Sphingobacteriaceae Isolated from an Arctic Soil Sample.</title>
        <authorList>
            <person name="Shivaji S."/>
            <person name="Ara S."/>
            <person name="Prasad S."/>
            <person name="Manasa B.P."/>
            <person name="Begum Z."/>
            <person name="Singh A."/>
            <person name="Kumar Pinnaka A."/>
        </authorList>
    </citation>
    <scope>NUCLEOTIDE SEQUENCE [LARGE SCALE GENOMIC DNA]</scope>
    <source>
        <strain evidence="2 3">MN12-7</strain>
    </source>
</reference>
<protein>
    <submittedName>
        <fullName evidence="2">Metallophosphoesterase</fullName>
    </submittedName>
</protein>
<evidence type="ECO:0000313" key="3">
    <source>
        <dbReference type="Proteomes" id="UP000014174"/>
    </source>
</evidence>
<dbReference type="InterPro" id="IPR004843">
    <property type="entry name" value="Calcineurin-like_PHP"/>
</dbReference>
<dbReference type="PANTHER" id="PTHR12905">
    <property type="entry name" value="METALLOPHOSPHOESTERASE"/>
    <property type="match status" value="1"/>
</dbReference>
<dbReference type="eggNOG" id="COG2129">
    <property type="taxonomic scope" value="Bacteria"/>
</dbReference>
<proteinExistence type="predicted"/>
<keyword evidence="3" id="KW-1185">Reference proteome</keyword>
<gene>
    <name evidence="2" type="ORF">ADIARSV_3824</name>
</gene>
<dbReference type="RefSeq" id="WP_016197049.1">
    <property type="nucleotide sequence ID" value="NZ_AQPN01000136.1"/>
</dbReference>
<feature type="domain" description="Calcineurin-like phosphoesterase" evidence="1">
    <location>
        <begin position="1"/>
        <end position="176"/>
    </location>
</feature>
<dbReference type="Gene3D" id="3.60.21.10">
    <property type="match status" value="1"/>
</dbReference>
<name>R9GVR4_9SPHI</name>
<dbReference type="PANTHER" id="PTHR12905:SF0">
    <property type="entry name" value="CALCINEURIN-LIKE PHOSPHOESTERASE DOMAIN-CONTAINING PROTEIN"/>
    <property type="match status" value="1"/>
</dbReference>
<dbReference type="InterPro" id="IPR051693">
    <property type="entry name" value="UPF0046_metallophosphoest"/>
</dbReference>
<dbReference type="AlphaFoldDB" id="R9GVR4"/>
<dbReference type="OrthoDB" id="332939at2"/>
<evidence type="ECO:0000313" key="2">
    <source>
        <dbReference type="EMBL" id="EOR93024.1"/>
    </source>
</evidence>
<dbReference type="EMBL" id="AQPN01000136">
    <property type="protein sequence ID" value="EOR93024.1"/>
    <property type="molecule type" value="Genomic_DNA"/>
</dbReference>
<dbReference type="STRING" id="1150600.ADIARSV_3824"/>
<dbReference type="CDD" id="cd07379">
    <property type="entry name" value="MPP_239FB"/>
    <property type="match status" value="1"/>
</dbReference>
<evidence type="ECO:0000259" key="1">
    <source>
        <dbReference type="Pfam" id="PF00149"/>
    </source>
</evidence>
<dbReference type="InterPro" id="IPR029052">
    <property type="entry name" value="Metallo-depent_PP-like"/>
</dbReference>
<sequence>MKIIAISDTHGKHRLLRNLPQADMIIHAGDVSRDGSEHSTLDFMNWFSSLDYKYKIFIAGNHDFFFEQEMPNYIKKLIPGNLTYLNDSGVTIEGIRIWGSPITPRFFDWAFNRDRGKEINKHWKLIPKDTDLLITHGPPKGILDLVGLNEMVGCDDLLKRVKLVKPKVHIFGHIHGAYGAKELKSTRFINASIVDEGYMVCNSPVLIEL</sequence>
<organism evidence="2 3">
    <name type="scientific">Arcticibacter svalbardensis MN12-7</name>
    <dbReference type="NCBI Taxonomy" id="1150600"/>
    <lineage>
        <taxon>Bacteria</taxon>
        <taxon>Pseudomonadati</taxon>
        <taxon>Bacteroidota</taxon>
        <taxon>Sphingobacteriia</taxon>
        <taxon>Sphingobacteriales</taxon>
        <taxon>Sphingobacteriaceae</taxon>
        <taxon>Arcticibacter</taxon>
    </lineage>
</organism>
<dbReference type="Proteomes" id="UP000014174">
    <property type="component" value="Unassembled WGS sequence"/>
</dbReference>
<dbReference type="GO" id="GO:0016787">
    <property type="term" value="F:hydrolase activity"/>
    <property type="evidence" value="ECO:0007669"/>
    <property type="project" value="InterPro"/>
</dbReference>
<dbReference type="Pfam" id="PF00149">
    <property type="entry name" value="Metallophos"/>
    <property type="match status" value="1"/>
</dbReference>